<dbReference type="Proteomes" id="UP000051297">
    <property type="component" value="Unassembled WGS sequence"/>
</dbReference>
<gene>
    <name evidence="1" type="ORF">XU08_C0007G0017</name>
</gene>
<evidence type="ECO:0000313" key="2">
    <source>
        <dbReference type="Proteomes" id="UP000051297"/>
    </source>
</evidence>
<dbReference type="AlphaFoldDB" id="A0A0T5ZWL8"/>
<dbReference type="STRING" id="1576480.XU08_C0007G0017"/>
<organism evidence="1 2">
    <name type="scientific">candidate division WWE3 bacterium CSP1-7</name>
    <dbReference type="NCBI Taxonomy" id="1576480"/>
    <lineage>
        <taxon>Bacteria</taxon>
        <taxon>Katanobacteria</taxon>
    </lineage>
</organism>
<accession>A0A0T5ZWL8</accession>
<name>A0A0T5ZWL8_UNCKA</name>
<evidence type="ECO:0000313" key="1">
    <source>
        <dbReference type="EMBL" id="KRT67197.1"/>
    </source>
</evidence>
<dbReference type="EMBL" id="LDXK01000007">
    <property type="protein sequence ID" value="KRT67197.1"/>
    <property type="molecule type" value="Genomic_DNA"/>
</dbReference>
<proteinExistence type="predicted"/>
<reference evidence="1 2" key="1">
    <citation type="submission" date="2015-05" db="EMBL/GenBank/DDBJ databases">
        <title>Critical biogeochemical functions in the subsurface are associated with bacteria from new phyla and little studied lineages.</title>
        <authorList>
            <person name="Hug L.A."/>
            <person name="Thomas B.C."/>
            <person name="Sharon I."/>
            <person name="Brown C.T."/>
            <person name="Sharma R."/>
            <person name="Hettich R.L."/>
            <person name="Wilkins M.J."/>
            <person name="Williams K.H."/>
            <person name="Singh A."/>
            <person name="Banfield J.F."/>
        </authorList>
    </citation>
    <scope>NUCLEOTIDE SEQUENCE [LARGE SCALE GENOMIC DNA]</scope>
    <source>
        <strain evidence="1">CSP1-7</strain>
    </source>
</reference>
<sequence length="792" mass="86666">MTKVNVGPKIKNPTHDLALEGDNYLWGLKLDGGVRGMQEISQSPSTMLIGSGGKRFGTGDPTFTEIEQSSWHGGRGSEFFSDDETRYLDAWQAMTRIPGRLLPQLRWDFAASALLTTRITDTIPFASHSWKQLRGATRYIDVKFTSLGFTADKCYIWLRRRGSPGTLTLELCANLGDDTPALTANALKSITVTTSTITDTLSRFYAFDWTTTQALTASTAYHIKVFGASTDNAANHWEVAVDESGSASLTATTDGTWTAASFSMYFRVVPADAAFKGHFFTISGTFHVITEKDSGDSTLFEWDETNDLWVAVTLDAGDALSGTVKSVATSKNIAHCARGTTGGSETIWTFTNVSGTATGQDDATGANKADLVLAYNDPVDGPQIARFENDNWYWSRSDVKALNTDLVFGTDVEFPQGFNALAMAFYNDQVWVRTTDGIHSVKNDRPSRLDVGLEAVLEPSTSAGALLAKDLFLYLAWSFSIERLYGGTLDDIGPWKGAGLPDGRQGVVSCFCSGIGGIYVGIDGGSGNTSSVFFTTNGRDYEEVFRAWEAGQRVRNIAYQPQNGTTNPARLWISVGSDLVFIALPDQSMNPLHDSDSRFVHEYSITSPTHDFGASHLPKFFRAVELSADNLGAECDVGVDYQIDKDVGTSTWVEQTTLYQSPHDVADLNMGNRKKLRYRLRANTSNAATPPAVNAVVVTGFARTKLKRQWNLRVKAADLQRTRTGGKDHSWSSFYAFIQEGAKQADDFVLRSPEVELDGLHVVIDAPTVMRKFVNTIQKWVGGSFALTLREA</sequence>
<comment type="caution">
    <text evidence="1">The sequence shown here is derived from an EMBL/GenBank/DDBJ whole genome shotgun (WGS) entry which is preliminary data.</text>
</comment>
<protein>
    <submittedName>
        <fullName evidence="1">Uncharacterized protein</fullName>
    </submittedName>
</protein>